<dbReference type="PROSITE" id="PS50088">
    <property type="entry name" value="ANK_REPEAT"/>
    <property type="match status" value="6"/>
</dbReference>
<proteinExistence type="predicted"/>
<feature type="region of interest" description="Disordered" evidence="6">
    <location>
        <begin position="410"/>
        <end position="463"/>
    </location>
</feature>
<dbReference type="GO" id="GO:0046974">
    <property type="term" value="F:histone H3K9 methyltransferase activity"/>
    <property type="evidence" value="ECO:0007669"/>
    <property type="project" value="TreeGrafter"/>
</dbReference>
<feature type="repeat" description="ANK" evidence="5">
    <location>
        <begin position="1205"/>
        <end position="1238"/>
    </location>
</feature>
<dbReference type="GO" id="GO:0000785">
    <property type="term" value="C:chromatin"/>
    <property type="evidence" value="ECO:0007669"/>
    <property type="project" value="TreeGrafter"/>
</dbReference>
<keyword evidence="5" id="KW-0040">ANK repeat</keyword>
<feature type="compositionally biased region" description="Polar residues" evidence="6">
    <location>
        <begin position="187"/>
        <end position="197"/>
    </location>
</feature>
<feature type="repeat" description="ANK" evidence="5">
    <location>
        <begin position="1305"/>
        <end position="1337"/>
    </location>
</feature>
<dbReference type="PANTHER" id="PTHR46307:SF4">
    <property type="entry name" value="G9A, ISOFORM B"/>
    <property type="match status" value="1"/>
</dbReference>
<dbReference type="Gene3D" id="2.170.270.10">
    <property type="entry name" value="SET domain"/>
    <property type="match status" value="1"/>
</dbReference>
<feature type="repeat" description="ANK" evidence="5">
    <location>
        <begin position="1139"/>
        <end position="1171"/>
    </location>
</feature>
<dbReference type="InterPro" id="IPR046341">
    <property type="entry name" value="SET_dom_sf"/>
</dbReference>
<feature type="repeat" description="ANK" evidence="5">
    <location>
        <begin position="1272"/>
        <end position="1304"/>
    </location>
</feature>
<feature type="region of interest" description="Disordered" evidence="6">
    <location>
        <begin position="606"/>
        <end position="627"/>
    </location>
</feature>
<name>A0AAD8C3N5_BIOPF</name>
<sequence length="1656" mass="181516">MDSSQPDGLVMKEIAQVSEAGGDIVEPGNKTLLNGKTNIKDVPESHPSTDFGSVLAKENSPPHLSPISSASSEDTVDLADSGTEKVKKNDKELAAVSEVKMNTENVDTSQIDSFSVTRSEVKSDAISEINLESEKIFPVNEYASKDIELNDSDKSKSSTDAVPIETLSQDVPKLEENDMEKSEALNPAQSTSLLDNSPAIQTTFQKKLDSEHETSANTTLAKPECVEKGKDVVPAQIFEDITEDEESGEEAFENIELELDDLIDHADLSKSNLSSTSKTEISSKHSNRTNNETNYMCTKTTASTVIQDSSNTNSENINTVTQSDPKNVNGLGPAKKPKVTARKSGKPESLPLKINLHPIKNITMTLTEVEKALDVPSREVDSLRLVKNSDMIKSETCVADGNGAFRTLAGQKKKRRKNTYDFPGCKKKSKKFKSDESVGSSADSVSLSDSDFQEAKSKETIPAETALEKDVTVKPEKTESALDILTKNAALGFVRKPKPSSHLSTPRTLTGKSGKMKSVLEMLHERSRQKAESDDSKTSPASSLTSTPTTNTTTTTNIVSSPSNKPSVEGVKRKGTPRKRKEDVICLSETEDISEMVFTVEGKKRKISSEVNSVHPASPLQTKTSPSSAHSPVVVVVTQHSVSPGLRSLLPRQSFVTAGTASTGSTLPHISTLPIGAKAISMSTLMPKATALPKTPQGPQPTMTFFAPVASVGSGLTPIPVTFAGANLVVAQQKPPFSSSSKSLKNSSPSNLVLPTSSKSKKKDSSRHNSDSLRALLVGQPYTFPKGPPSNSPQLPATPVLFQMVTTPSGTNFVPVAAQPMAIIPSSSAPKMLKPAVVPKSNFSIIKSHPANALNGVSCLTPPKTPESDGSSEVAVAATLSRPVSGQVEDSEVIPLCCCKINGASFSKLFSGVTYCQALDTVDNKVLGCCNKVTNSQLVRPGVKIPFMAVCEVHRKRLKLHQCCPGCGHFCSQGKFQQCRKEGKSSVHNFHKQCMFYRGGKYYCPHCGEETCQREVELKLNDNKSSDGATLSSLGATKKEAERRTARIGFIKSKSTNDQPTEKSIALKNSRIINIGALPLGPDHLLLTKLCRCSTEDRPKKYRSIPKDLYTPALEGDMEKVFYLLMDGIDPNKRYEEHDDQTALHAAATIGSLGIVFILEQFGSEIHAQDRTLRTPMMCAAENGHVSVVQFLIKSGAKVEDRGEDGMTSLHYAAKAGYTDVIQHILETEQVDVNIQDDGGWTPIIWATESQLTDVVKYLIKQGGDPNKKDNEENTGLHWAAFSGSLEIAKMFIDLGCEIDAINEHGDRPLHIAARQDHYDLVVLLLARGADVDTKNNKDETPVECCMNKSGQVWMALKVNQQLRSFAARKLIRPEKLVERDITMGREKNPIACVNAEDNEACPTDYLYVTENVETSPLNVNYVITSLQSCRCKDDCSSMYCVCGRSSVRCWYDKMGRLVDEVNLLEPPLVFECNRACRCWVNCNNRVVQNGITCRLQMFRTNGRGWGVRALMDIPKGTFVCEYIGELISDSEADRREDDSYLFDLDNKDGDTYCIDARKYGNVSRFINHLCEPNLIPVKVFVEHQDLRFPRICLFSSKEIKAYEELGFDYGEKFWMIKWKHFTCACNSQKCKYSSETIKKTLADYKLRYPDEVVDT</sequence>
<feature type="compositionally biased region" description="Basic and acidic residues" evidence="6">
    <location>
        <begin position="453"/>
        <end position="463"/>
    </location>
</feature>
<dbReference type="PROSITE" id="PS50867">
    <property type="entry name" value="PRE_SET"/>
    <property type="match status" value="1"/>
</dbReference>
<feature type="repeat" description="ANK" evidence="5">
    <location>
        <begin position="1172"/>
        <end position="1204"/>
    </location>
</feature>
<dbReference type="InterPro" id="IPR043550">
    <property type="entry name" value="EHMT1/EHMT2"/>
</dbReference>
<dbReference type="Proteomes" id="UP001233172">
    <property type="component" value="Unassembled WGS sequence"/>
</dbReference>
<feature type="compositionally biased region" description="Basic and acidic residues" evidence="6">
    <location>
        <begin position="143"/>
        <end position="157"/>
    </location>
</feature>
<evidence type="ECO:0000256" key="5">
    <source>
        <dbReference type="PROSITE-ProRule" id="PRU00023"/>
    </source>
</evidence>
<evidence type="ECO:0000259" key="8">
    <source>
        <dbReference type="PROSITE" id="PS50867"/>
    </source>
</evidence>
<evidence type="ECO:0000259" key="7">
    <source>
        <dbReference type="PROSITE" id="PS50280"/>
    </source>
</evidence>
<keyword evidence="4" id="KW-0949">S-adenosyl-L-methionine</keyword>
<dbReference type="PANTHER" id="PTHR46307">
    <property type="entry name" value="G9A, ISOFORM B"/>
    <property type="match status" value="1"/>
</dbReference>
<feature type="compositionally biased region" description="Low complexity" evidence="6">
    <location>
        <begin position="538"/>
        <end position="564"/>
    </location>
</feature>
<evidence type="ECO:0000256" key="4">
    <source>
        <dbReference type="ARBA" id="ARBA00022691"/>
    </source>
</evidence>
<dbReference type="GO" id="GO:0000122">
    <property type="term" value="P:negative regulation of transcription by RNA polymerase II"/>
    <property type="evidence" value="ECO:0007669"/>
    <property type="project" value="TreeGrafter"/>
</dbReference>
<feature type="region of interest" description="Disordered" evidence="6">
    <location>
        <begin position="495"/>
        <end position="581"/>
    </location>
</feature>
<feature type="region of interest" description="Disordered" evidence="6">
    <location>
        <begin position="736"/>
        <end position="770"/>
    </location>
</feature>
<dbReference type="Pfam" id="PF21533">
    <property type="entry name" value="EHMT1-2_CRR"/>
    <property type="match status" value="1"/>
</dbReference>
<dbReference type="SMART" id="SM00248">
    <property type="entry name" value="ANK"/>
    <property type="match status" value="6"/>
</dbReference>
<dbReference type="InterPro" id="IPR001214">
    <property type="entry name" value="SET_dom"/>
</dbReference>
<feature type="compositionally biased region" description="Polar residues" evidence="6">
    <location>
        <begin position="309"/>
        <end position="326"/>
    </location>
</feature>
<dbReference type="Pfam" id="PF05033">
    <property type="entry name" value="Pre-SET"/>
    <property type="match status" value="1"/>
</dbReference>
<feature type="repeat" description="ANK" evidence="5">
    <location>
        <begin position="1239"/>
        <end position="1271"/>
    </location>
</feature>
<evidence type="ECO:0000256" key="1">
    <source>
        <dbReference type="ARBA" id="ARBA00004286"/>
    </source>
</evidence>
<feature type="compositionally biased region" description="Basic residues" evidence="6">
    <location>
        <begin position="335"/>
        <end position="344"/>
    </location>
</feature>
<feature type="compositionally biased region" description="Low complexity" evidence="6">
    <location>
        <begin position="736"/>
        <end position="752"/>
    </location>
</feature>
<dbReference type="SUPFAM" id="SSF48403">
    <property type="entry name" value="Ankyrin repeat"/>
    <property type="match status" value="1"/>
</dbReference>
<keyword evidence="3" id="KW-0489">Methyltransferase</keyword>
<keyword evidence="2" id="KW-0158">Chromosome</keyword>
<comment type="caution">
    <text evidence="9">The sequence shown here is derived from an EMBL/GenBank/DDBJ whole genome shotgun (WGS) entry which is preliminary data.</text>
</comment>
<dbReference type="CDD" id="cd10543">
    <property type="entry name" value="SET_EHMT"/>
    <property type="match status" value="1"/>
</dbReference>
<feature type="region of interest" description="Disordered" evidence="6">
    <location>
        <begin position="140"/>
        <end position="197"/>
    </location>
</feature>
<evidence type="ECO:0000256" key="3">
    <source>
        <dbReference type="ARBA" id="ARBA00022603"/>
    </source>
</evidence>
<dbReference type="PROSITE" id="PS50280">
    <property type="entry name" value="SET"/>
    <property type="match status" value="1"/>
</dbReference>
<dbReference type="GO" id="GO:0032259">
    <property type="term" value="P:methylation"/>
    <property type="evidence" value="ECO:0007669"/>
    <property type="project" value="UniProtKB-KW"/>
</dbReference>
<dbReference type="PROSITE" id="PS50297">
    <property type="entry name" value="ANK_REP_REGION"/>
    <property type="match status" value="6"/>
</dbReference>
<dbReference type="EMBL" id="JASAOG010000012">
    <property type="protein sequence ID" value="KAK0065906.1"/>
    <property type="molecule type" value="Genomic_DNA"/>
</dbReference>
<dbReference type="FunFam" id="2.170.270.10:FF:000005">
    <property type="entry name" value="Euchromatic histone-lysine N-methyltransferase 2"/>
    <property type="match status" value="1"/>
</dbReference>
<feature type="compositionally biased region" description="Basic and acidic residues" evidence="6">
    <location>
        <begin position="172"/>
        <end position="183"/>
    </location>
</feature>
<protein>
    <submittedName>
        <fullName evidence="9">Serine-rich adhesin for platelets</fullName>
    </submittedName>
</protein>
<evidence type="ECO:0000313" key="10">
    <source>
        <dbReference type="Proteomes" id="UP001233172"/>
    </source>
</evidence>
<dbReference type="InterPro" id="IPR002110">
    <property type="entry name" value="Ankyrin_rpt"/>
</dbReference>
<keyword evidence="10" id="KW-1185">Reference proteome</keyword>
<feature type="domain" description="Pre-SET" evidence="8">
    <location>
        <begin position="1428"/>
        <end position="1491"/>
    </location>
</feature>
<feature type="compositionally biased region" description="Low complexity" evidence="6">
    <location>
        <begin position="437"/>
        <end position="450"/>
    </location>
</feature>
<dbReference type="GO" id="GO:0005634">
    <property type="term" value="C:nucleus"/>
    <property type="evidence" value="ECO:0007669"/>
    <property type="project" value="InterPro"/>
</dbReference>
<comment type="subcellular location">
    <subcellularLocation>
        <location evidence="1">Chromosome</location>
    </subcellularLocation>
</comment>
<organism evidence="9 10">
    <name type="scientific">Biomphalaria pfeifferi</name>
    <name type="common">Bloodfluke planorb</name>
    <name type="synonym">Freshwater snail</name>
    <dbReference type="NCBI Taxonomy" id="112525"/>
    <lineage>
        <taxon>Eukaryota</taxon>
        <taxon>Metazoa</taxon>
        <taxon>Spiralia</taxon>
        <taxon>Lophotrochozoa</taxon>
        <taxon>Mollusca</taxon>
        <taxon>Gastropoda</taxon>
        <taxon>Heterobranchia</taxon>
        <taxon>Euthyneura</taxon>
        <taxon>Panpulmonata</taxon>
        <taxon>Hygrophila</taxon>
        <taxon>Lymnaeoidea</taxon>
        <taxon>Planorbidae</taxon>
        <taxon>Biomphalaria</taxon>
    </lineage>
</organism>
<dbReference type="GO" id="GO:0002039">
    <property type="term" value="F:p53 binding"/>
    <property type="evidence" value="ECO:0007669"/>
    <property type="project" value="InterPro"/>
</dbReference>
<dbReference type="PRINTS" id="PR01415">
    <property type="entry name" value="ANKYRIN"/>
</dbReference>
<feature type="compositionally biased region" description="Polar residues" evidence="6">
    <location>
        <begin position="501"/>
        <end position="511"/>
    </location>
</feature>
<dbReference type="InterPro" id="IPR036770">
    <property type="entry name" value="Ankyrin_rpt-contain_sf"/>
</dbReference>
<dbReference type="Pfam" id="PF12796">
    <property type="entry name" value="Ank_2"/>
    <property type="match status" value="2"/>
</dbReference>
<feature type="region of interest" description="Disordered" evidence="6">
    <location>
        <begin position="271"/>
        <end position="292"/>
    </location>
</feature>
<dbReference type="InterPro" id="IPR007728">
    <property type="entry name" value="Pre-SET_dom"/>
</dbReference>
<dbReference type="InterPro" id="IPR047762">
    <property type="entry name" value="EHMT_CRR"/>
</dbReference>
<keyword evidence="3" id="KW-0808">Transferase</keyword>
<dbReference type="Pfam" id="PF00856">
    <property type="entry name" value="SET"/>
    <property type="match status" value="1"/>
</dbReference>
<evidence type="ECO:0000256" key="2">
    <source>
        <dbReference type="ARBA" id="ARBA00022454"/>
    </source>
</evidence>
<feature type="domain" description="SET" evidence="7">
    <location>
        <begin position="1494"/>
        <end position="1611"/>
    </location>
</feature>
<dbReference type="GO" id="GO:0008270">
    <property type="term" value="F:zinc ion binding"/>
    <property type="evidence" value="ECO:0007669"/>
    <property type="project" value="InterPro"/>
</dbReference>
<dbReference type="CDD" id="cd20905">
    <property type="entry name" value="EHMT_ZBD"/>
    <property type="match status" value="1"/>
</dbReference>
<reference evidence="9" key="2">
    <citation type="submission" date="2023-04" db="EMBL/GenBank/DDBJ databases">
        <authorList>
            <person name="Bu L."/>
            <person name="Lu L."/>
            <person name="Laidemitt M.R."/>
            <person name="Zhang S.M."/>
            <person name="Mutuku M."/>
            <person name="Mkoji G."/>
            <person name="Steinauer M."/>
            <person name="Loker E.S."/>
        </authorList>
    </citation>
    <scope>NUCLEOTIDE SEQUENCE</scope>
    <source>
        <strain evidence="9">KasaAsao</strain>
        <tissue evidence="9">Whole Snail</tissue>
    </source>
</reference>
<feature type="region of interest" description="Disordered" evidence="6">
    <location>
        <begin position="309"/>
        <end position="349"/>
    </location>
</feature>
<accession>A0AAD8C3N5</accession>
<dbReference type="Pfam" id="PF00023">
    <property type="entry name" value="Ank"/>
    <property type="match status" value="1"/>
</dbReference>
<reference evidence="9" key="1">
    <citation type="journal article" date="2023" name="PLoS Negl. Trop. Dis.">
        <title>A genome sequence for Biomphalaria pfeifferi, the major vector snail for the human-infecting parasite Schistosoma mansoni.</title>
        <authorList>
            <person name="Bu L."/>
            <person name="Lu L."/>
            <person name="Laidemitt M.R."/>
            <person name="Zhang S.M."/>
            <person name="Mutuku M."/>
            <person name="Mkoji G."/>
            <person name="Steinauer M."/>
            <person name="Loker E.S."/>
        </authorList>
    </citation>
    <scope>NUCLEOTIDE SEQUENCE</scope>
    <source>
        <strain evidence="9">KasaAsao</strain>
    </source>
</reference>
<dbReference type="SMART" id="SM00317">
    <property type="entry name" value="SET"/>
    <property type="match status" value="1"/>
</dbReference>
<feature type="region of interest" description="Disordered" evidence="6">
    <location>
        <begin position="35"/>
        <end position="85"/>
    </location>
</feature>
<evidence type="ECO:0000256" key="6">
    <source>
        <dbReference type="SAM" id="MobiDB-lite"/>
    </source>
</evidence>
<gene>
    <name evidence="9" type="ORF">Bpfe_004703</name>
</gene>
<dbReference type="SMART" id="SM00468">
    <property type="entry name" value="PreSET"/>
    <property type="match status" value="1"/>
</dbReference>
<feature type="compositionally biased region" description="Basic and acidic residues" evidence="6">
    <location>
        <begin position="522"/>
        <end position="537"/>
    </location>
</feature>
<evidence type="ECO:0000313" key="9">
    <source>
        <dbReference type="EMBL" id="KAK0065906.1"/>
    </source>
</evidence>
<dbReference type="SUPFAM" id="SSF82199">
    <property type="entry name" value="SET domain"/>
    <property type="match status" value="1"/>
</dbReference>
<dbReference type="Gene3D" id="1.25.40.20">
    <property type="entry name" value="Ankyrin repeat-containing domain"/>
    <property type="match status" value="1"/>
</dbReference>